<dbReference type="EMBL" id="QGDV01000007">
    <property type="protein sequence ID" value="PWJ63647.1"/>
    <property type="molecule type" value="Genomic_DNA"/>
</dbReference>
<feature type="signal peptide" evidence="1">
    <location>
        <begin position="1"/>
        <end position="35"/>
    </location>
</feature>
<dbReference type="InterPro" id="IPR043504">
    <property type="entry name" value="Peptidase_S1_PA_chymotrypsin"/>
</dbReference>
<dbReference type="Proteomes" id="UP000245674">
    <property type="component" value="Unassembled WGS sequence"/>
</dbReference>
<keyword evidence="1" id="KW-0732">Signal</keyword>
<evidence type="ECO:0008006" key="4">
    <source>
        <dbReference type="Google" id="ProtNLM"/>
    </source>
</evidence>
<reference evidence="2 3" key="1">
    <citation type="submission" date="2018-03" db="EMBL/GenBank/DDBJ databases">
        <title>Genomic Encyclopedia of Type Strains, Phase III (KMG-III): the genomes of soil and plant-associated and newly described type strains.</title>
        <authorList>
            <person name="Whitman W."/>
        </authorList>
    </citation>
    <scope>NUCLEOTIDE SEQUENCE [LARGE SCALE GENOMIC DNA]</scope>
    <source>
        <strain evidence="2 3">VKM Ac-1602</strain>
    </source>
</reference>
<dbReference type="PROSITE" id="PS00135">
    <property type="entry name" value="TRYPSIN_SER"/>
    <property type="match status" value="1"/>
</dbReference>
<proteinExistence type="predicted"/>
<feature type="chain" id="PRO_5046012012" description="Trypsin" evidence="1">
    <location>
        <begin position="36"/>
        <end position="269"/>
    </location>
</feature>
<accession>A0ABX5LBT2</accession>
<comment type="caution">
    <text evidence="2">The sequence shown here is derived from an EMBL/GenBank/DDBJ whole genome shotgun (WGS) entry which is preliminary data.</text>
</comment>
<sequence length="269" mass="28415">MENPTSSRRRNTFFCRMIPLLLLAALFSAATPAIAQDDVRFNSPLAAGAFISTSTGASCTVGAVLKRTGPGAGVSTYVAATRYLVLAKHCAPKIGETIIFNFFPIATVTWMSATDDVELAEVPPEVTRPDNCSGAHGCFQGSIIAPRAVGRVVISTRGGERAVPMRAPAIPGADERFCTSGAVSHMNCNWMVESDRPANWGDSTGVIARSTNGQSVERGDSGGPVIGEQGQLYGIIQRTGTGPSEDLMQYLPIDELFAQTGRAYEIAPS</sequence>
<name>A0ABX5LBT2_9MICO</name>
<protein>
    <recommendedName>
        <fullName evidence="4">Trypsin</fullName>
    </recommendedName>
</protein>
<evidence type="ECO:0000256" key="1">
    <source>
        <dbReference type="SAM" id="SignalP"/>
    </source>
</evidence>
<dbReference type="SUPFAM" id="SSF50494">
    <property type="entry name" value="Trypsin-like serine proteases"/>
    <property type="match status" value="1"/>
</dbReference>
<organism evidence="2 3">
    <name type="scientific">Rathayibacter iranicus NCPPB 2253 = VKM Ac-1602</name>
    <dbReference type="NCBI Taxonomy" id="1328868"/>
    <lineage>
        <taxon>Bacteria</taxon>
        <taxon>Bacillati</taxon>
        <taxon>Actinomycetota</taxon>
        <taxon>Actinomycetes</taxon>
        <taxon>Micrococcales</taxon>
        <taxon>Microbacteriaceae</taxon>
        <taxon>Rathayibacter</taxon>
    </lineage>
</organism>
<gene>
    <name evidence="2" type="ORF">B0H03_107116</name>
</gene>
<evidence type="ECO:0000313" key="2">
    <source>
        <dbReference type="EMBL" id="PWJ63647.1"/>
    </source>
</evidence>
<dbReference type="Gene3D" id="2.40.10.10">
    <property type="entry name" value="Trypsin-like serine proteases"/>
    <property type="match status" value="2"/>
</dbReference>
<dbReference type="InterPro" id="IPR009003">
    <property type="entry name" value="Peptidase_S1_PA"/>
</dbReference>
<dbReference type="InterPro" id="IPR033116">
    <property type="entry name" value="TRYPSIN_SER"/>
</dbReference>
<evidence type="ECO:0000313" key="3">
    <source>
        <dbReference type="Proteomes" id="UP000245674"/>
    </source>
</evidence>
<keyword evidence="3" id="KW-1185">Reference proteome</keyword>